<dbReference type="EMBL" id="VXIS01000094">
    <property type="protein sequence ID" value="KAA8905869.1"/>
    <property type="molecule type" value="Genomic_DNA"/>
</dbReference>
<dbReference type="InParanoid" id="A0A5J5EWS5"/>
<evidence type="ECO:0000313" key="2">
    <source>
        <dbReference type="EMBL" id="KAA8905869.1"/>
    </source>
</evidence>
<proteinExistence type="predicted"/>
<feature type="compositionally biased region" description="Pro residues" evidence="1">
    <location>
        <begin position="1"/>
        <end position="10"/>
    </location>
</feature>
<feature type="region of interest" description="Disordered" evidence="1">
    <location>
        <begin position="1"/>
        <end position="74"/>
    </location>
</feature>
<evidence type="ECO:0000256" key="1">
    <source>
        <dbReference type="SAM" id="MobiDB-lite"/>
    </source>
</evidence>
<gene>
    <name evidence="2" type="ORF">FN846DRAFT_919264</name>
</gene>
<feature type="compositionally biased region" description="Polar residues" evidence="1">
    <location>
        <begin position="16"/>
        <end position="26"/>
    </location>
</feature>
<organism evidence="2 3">
    <name type="scientific">Sphaerosporella brunnea</name>
    <dbReference type="NCBI Taxonomy" id="1250544"/>
    <lineage>
        <taxon>Eukaryota</taxon>
        <taxon>Fungi</taxon>
        <taxon>Dikarya</taxon>
        <taxon>Ascomycota</taxon>
        <taxon>Pezizomycotina</taxon>
        <taxon>Pezizomycetes</taxon>
        <taxon>Pezizales</taxon>
        <taxon>Pyronemataceae</taxon>
        <taxon>Sphaerosporella</taxon>
    </lineage>
</organism>
<accession>A0A5J5EWS5</accession>
<keyword evidence="3" id="KW-1185">Reference proteome</keyword>
<evidence type="ECO:0000313" key="3">
    <source>
        <dbReference type="Proteomes" id="UP000326924"/>
    </source>
</evidence>
<dbReference type="AlphaFoldDB" id="A0A5J5EWS5"/>
<name>A0A5J5EWS5_9PEZI</name>
<feature type="compositionally biased region" description="Polar residues" evidence="1">
    <location>
        <begin position="35"/>
        <end position="49"/>
    </location>
</feature>
<dbReference type="Proteomes" id="UP000326924">
    <property type="component" value="Unassembled WGS sequence"/>
</dbReference>
<reference evidence="2 3" key="1">
    <citation type="submission" date="2019-09" db="EMBL/GenBank/DDBJ databases">
        <title>Draft genome of the ectomycorrhizal ascomycete Sphaerosporella brunnea.</title>
        <authorList>
            <consortium name="DOE Joint Genome Institute"/>
            <person name="Benucci G.M."/>
            <person name="Marozzi G."/>
            <person name="Antonielli L."/>
            <person name="Sanchez S."/>
            <person name="Marco P."/>
            <person name="Wang X."/>
            <person name="Falini L.B."/>
            <person name="Barry K."/>
            <person name="Haridas S."/>
            <person name="Lipzen A."/>
            <person name="Labutti K."/>
            <person name="Grigoriev I.V."/>
            <person name="Murat C."/>
            <person name="Martin F."/>
            <person name="Albertini E."/>
            <person name="Donnini D."/>
            <person name="Bonito G."/>
        </authorList>
    </citation>
    <scope>NUCLEOTIDE SEQUENCE [LARGE SCALE GENOMIC DNA]</scope>
    <source>
        <strain evidence="2 3">Sb_GMNB300</strain>
    </source>
</reference>
<comment type="caution">
    <text evidence="2">The sequence shown here is derived from an EMBL/GenBank/DDBJ whole genome shotgun (WGS) entry which is preliminary data.</text>
</comment>
<sequence>MDPIVTPPMEDPSDPIESSQLGSQNRMDGIEVGLTGSNPLDFSRFSTPTAFDGPPAQPLAESRKRRRQEMPRNNKLAEIIHDAVKEAMSGHLNRLDAGFETHTGRILRLMTEITEPLIAKVAECHGDRLEGT</sequence>
<protein>
    <submittedName>
        <fullName evidence="2">Uncharacterized protein</fullName>
    </submittedName>
</protein>